<gene>
    <name evidence="2" type="ORF">SFSGTM_29260</name>
</gene>
<evidence type="ECO:0000313" key="3">
    <source>
        <dbReference type="Proteomes" id="UP000463939"/>
    </source>
</evidence>
<dbReference type="KEGG" id="sniv:SFSGTM_29260"/>
<proteinExistence type="predicted"/>
<protein>
    <submittedName>
        <fullName evidence="2">Uncharacterized protein</fullName>
    </submittedName>
</protein>
<sequence>MKINLELNISMSSPWIVRILMSGLLLALSTTAFGFSTHTDEWTEEALLHDGKVIKINREVYWTFHFLSGGDASPQLMESYPDKYWFKFINPYTKETIKWHGDEDYVPVLLDIMDGVPYLAVHGPQDQKTRAKYLCPEVPYFFYKYDSKGFGSWTQIAPKEFPSILKKANLSPTIPYDIEDYYYTYRGAAPKDIPQPNKELTHDIVWAYIKNDERRSGGRLQSIIANECPVWQKPAAIILPSPQKVTLEILESKEYSPEKPFNPDDLFDKEKSKACVKLIKLEDPKNPLKNGRYLFVKDKSELNAIQLRPFALPFFNMVCDGEDVWFPSYDKETGIELTKYSSSGELVYRVRFQSPFPALIIFSSVKAIDGYLYFDLWDSQINAQGGRLKRSLKVRFLEPKVERSRYRGEIFPNHQITQHNFVSPSNGILITVPRGDDIDSPHTHPRALRAQSPATAELPQAQRHAA</sequence>
<evidence type="ECO:0000256" key="1">
    <source>
        <dbReference type="SAM" id="MobiDB-lite"/>
    </source>
</evidence>
<dbReference type="RefSeq" id="WP_162085887.1">
    <property type="nucleotide sequence ID" value="NZ_AP021881.1"/>
</dbReference>
<name>A0A809S515_9PROT</name>
<dbReference type="AlphaFoldDB" id="A0A809S515"/>
<organism evidence="2 3">
    <name type="scientific">Sulfuriferula nivalis</name>
    <dbReference type="NCBI Taxonomy" id="2675298"/>
    <lineage>
        <taxon>Bacteria</taxon>
        <taxon>Pseudomonadati</taxon>
        <taxon>Pseudomonadota</taxon>
        <taxon>Betaproteobacteria</taxon>
        <taxon>Nitrosomonadales</taxon>
        <taxon>Sulfuricellaceae</taxon>
        <taxon>Sulfuriferula</taxon>
    </lineage>
</organism>
<accession>A0A809S515</accession>
<dbReference type="EMBL" id="AP021881">
    <property type="protein sequence ID" value="BBP02218.1"/>
    <property type="molecule type" value="Genomic_DNA"/>
</dbReference>
<dbReference type="Proteomes" id="UP000463939">
    <property type="component" value="Chromosome"/>
</dbReference>
<keyword evidence="3" id="KW-1185">Reference proteome</keyword>
<evidence type="ECO:0000313" key="2">
    <source>
        <dbReference type="EMBL" id="BBP02218.1"/>
    </source>
</evidence>
<feature type="region of interest" description="Disordered" evidence="1">
    <location>
        <begin position="433"/>
        <end position="466"/>
    </location>
</feature>
<reference evidence="3" key="1">
    <citation type="submission" date="2019-11" db="EMBL/GenBank/DDBJ databases">
        <title>Isolation and characterization of a novel species in the genus Sulfuriferula.</title>
        <authorList>
            <person name="Mochizuki J."/>
            <person name="Kojima H."/>
            <person name="Fukui M."/>
        </authorList>
    </citation>
    <scope>NUCLEOTIDE SEQUENCE [LARGE SCALE GENOMIC DNA]</scope>
    <source>
        <strain evidence="3">SGTM</strain>
    </source>
</reference>